<dbReference type="InterPro" id="IPR050122">
    <property type="entry name" value="RTK"/>
</dbReference>
<evidence type="ECO:0000256" key="12">
    <source>
        <dbReference type="PIRSR" id="PIRSR000615-3"/>
    </source>
</evidence>
<dbReference type="PROSITE" id="PS50835">
    <property type="entry name" value="IG_LIKE"/>
    <property type="match status" value="1"/>
</dbReference>
<keyword evidence="7" id="KW-0325">Glycoprotein</keyword>
<dbReference type="SUPFAM" id="SSF48726">
    <property type="entry name" value="Immunoglobulin"/>
    <property type="match status" value="1"/>
</dbReference>
<keyword evidence="5" id="KW-1015">Disulfide bond</keyword>
<evidence type="ECO:0000256" key="11">
    <source>
        <dbReference type="PIRSR" id="PIRSR000615-2"/>
    </source>
</evidence>
<evidence type="ECO:0000256" key="4">
    <source>
        <dbReference type="ARBA" id="ARBA00023136"/>
    </source>
</evidence>
<gene>
    <name evidence="19" type="ORF">WA026_001159</name>
</gene>
<evidence type="ECO:0000259" key="18">
    <source>
        <dbReference type="PROSITE" id="PS50835"/>
    </source>
</evidence>
<dbReference type="PROSITE" id="PS00107">
    <property type="entry name" value="PROTEIN_KINASE_ATP"/>
    <property type="match status" value="1"/>
</dbReference>
<dbReference type="SMART" id="SM00408">
    <property type="entry name" value="IGc2"/>
    <property type="match status" value="1"/>
</dbReference>
<dbReference type="InterPro" id="IPR011009">
    <property type="entry name" value="Kinase-like_dom_sf"/>
</dbReference>
<keyword evidence="2 16" id="KW-0812">Transmembrane</keyword>
<evidence type="ECO:0000256" key="8">
    <source>
        <dbReference type="ARBA" id="ARBA00023319"/>
    </source>
</evidence>
<feature type="transmembrane region" description="Helical" evidence="16">
    <location>
        <begin position="96"/>
        <end position="117"/>
    </location>
</feature>
<dbReference type="GO" id="GO:0046872">
    <property type="term" value="F:metal ion binding"/>
    <property type="evidence" value="ECO:0007669"/>
    <property type="project" value="UniProtKB-KW"/>
</dbReference>
<protein>
    <recommendedName>
        <fullName evidence="21">Vascular endothelial growth factor receptor 1</fullName>
    </recommendedName>
</protein>
<evidence type="ECO:0000256" key="2">
    <source>
        <dbReference type="ARBA" id="ARBA00022692"/>
    </source>
</evidence>
<dbReference type="InterPro" id="IPR003599">
    <property type="entry name" value="Ig_sub"/>
</dbReference>
<evidence type="ECO:0000256" key="15">
    <source>
        <dbReference type="SAM" id="MobiDB-lite"/>
    </source>
</evidence>
<dbReference type="Gene3D" id="3.30.200.20">
    <property type="entry name" value="Phosphorylase Kinase, domain 1"/>
    <property type="match status" value="1"/>
</dbReference>
<dbReference type="GO" id="GO:0005886">
    <property type="term" value="C:plasma membrane"/>
    <property type="evidence" value="ECO:0007669"/>
    <property type="project" value="TreeGrafter"/>
</dbReference>
<feature type="region of interest" description="Disordered" evidence="15">
    <location>
        <begin position="641"/>
        <end position="670"/>
    </location>
</feature>
<dbReference type="EMBL" id="JARQZJ010000121">
    <property type="protein sequence ID" value="KAK9888940.1"/>
    <property type="molecule type" value="Genomic_DNA"/>
</dbReference>
<dbReference type="InterPro" id="IPR036179">
    <property type="entry name" value="Ig-like_dom_sf"/>
</dbReference>
<feature type="domain" description="Ig-like" evidence="18">
    <location>
        <begin position="1"/>
        <end position="87"/>
    </location>
</feature>
<evidence type="ECO:0000256" key="16">
    <source>
        <dbReference type="SAM" id="Phobius"/>
    </source>
</evidence>
<dbReference type="PROSITE" id="PS00109">
    <property type="entry name" value="PROTEIN_KINASE_TYR"/>
    <property type="match status" value="1"/>
</dbReference>
<keyword evidence="12" id="KW-0460">Magnesium</keyword>
<dbReference type="AlphaFoldDB" id="A0AAW1V2Q4"/>
<dbReference type="GO" id="GO:0043235">
    <property type="term" value="C:receptor complex"/>
    <property type="evidence" value="ECO:0007669"/>
    <property type="project" value="TreeGrafter"/>
</dbReference>
<feature type="site" description="Important for interaction with phosphotyrosine-binding proteins" evidence="13">
    <location>
        <position position="563"/>
    </location>
</feature>
<feature type="domain" description="Protein kinase" evidence="17">
    <location>
        <begin position="171"/>
        <end position="551"/>
    </location>
</feature>
<feature type="binding site" evidence="12">
    <location>
        <position position="437"/>
    </location>
    <ligand>
        <name>Mg(2+)</name>
        <dbReference type="ChEBI" id="CHEBI:18420"/>
    </ligand>
</feature>
<keyword evidence="3 16" id="KW-1133">Transmembrane helix</keyword>
<evidence type="ECO:0000256" key="10">
    <source>
        <dbReference type="PIRSR" id="PIRSR000615-1"/>
    </source>
</evidence>
<evidence type="ECO:0000256" key="1">
    <source>
        <dbReference type="ARBA" id="ARBA00004167"/>
    </source>
</evidence>
<feature type="binding site" evidence="11 14">
    <location>
        <position position="205"/>
    </location>
    <ligand>
        <name>ATP</name>
        <dbReference type="ChEBI" id="CHEBI:30616"/>
    </ligand>
</feature>
<dbReference type="InterPro" id="IPR007110">
    <property type="entry name" value="Ig-like_dom"/>
</dbReference>
<proteinExistence type="predicted"/>
<dbReference type="FunFam" id="3.30.200.20:FF:000384">
    <property type="entry name" value="Receptor protein-tyrosine kinase"/>
    <property type="match status" value="1"/>
</dbReference>
<dbReference type="PROSITE" id="PS50011">
    <property type="entry name" value="PROTEIN_KINASE_DOM"/>
    <property type="match status" value="1"/>
</dbReference>
<dbReference type="PIRSF" id="PIRSF000615">
    <property type="entry name" value="TyrPK_CSF1-R"/>
    <property type="match status" value="1"/>
</dbReference>
<dbReference type="GO" id="GO:0005524">
    <property type="term" value="F:ATP binding"/>
    <property type="evidence" value="ECO:0007669"/>
    <property type="project" value="UniProtKB-UniRule"/>
</dbReference>
<evidence type="ECO:0000259" key="17">
    <source>
        <dbReference type="PROSITE" id="PS50011"/>
    </source>
</evidence>
<dbReference type="FunFam" id="2.60.40.10:FF:000032">
    <property type="entry name" value="palladin isoform X1"/>
    <property type="match status" value="1"/>
</dbReference>
<comment type="subcellular location">
    <subcellularLocation>
        <location evidence="1">Membrane</location>
        <topology evidence="1">Single-pass membrane protein</topology>
    </subcellularLocation>
</comment>
<evidence type="ECO:0000256" key="5">
    <source>
        <dbReference type="ARBA" id="ARBA00023157"/>
    </source>
</evidence>
<evidence type="ECO:0008006" key="21">
    <source>
        <dbReference type="Google" id="ProtNLM"/>
    </source>
</evidence>
<reference evidence="19 20" key="1">
    <citation type="submission" date="2023-03" db="EMBL/GenBank/DDBJ databases">
        <title>Genome insight into feeding habits of ladybird beetles.</title>
        <authorList>
            <person name="Li H.-S."/>
            <person name="Huang Y.-H."/>
            <person name="Pang H."/>
        </authorList>
    </citation>
    <scope>NUCLEOTIDE SEQUENCE [LARGE SCALE GENOMIC DNA]</scope>
    <source>
        <strain evidence="19">SYSU_2023b</strain>
        <tissue evidence="19">Whole body</tissue>
    </source>
</reference>
<feature type="binding site" evidence="11">
    <location>
        <begin position="178"/>
        <end position="185"/>
    </location>
    <ligand>
        <name>ATP</name>
        <dbReference type="ChEBI" id="CHEBI:30616"/>
    </ligand>
</feature>
<keyword evidence="20" id="KW-1185">Reference proteome</keyword>
<dbReference type="InterPro" id="IPR003598">
    <property type="entry name" value="Ig_sub2"/>
</dbReference>
<comment type="catalytic activity">
    <reaction evidence="9">
        <text>L-tyrosyl-[protein] + ATP = O-phospho-L-tyrosyl-[protein] + ADP + H(+)</text>
        <dbReference type="Rhea" id="RHEA:10596"/>
        <dbReference type="Rhea" id="RHEA-COMP:10136"/>
        <dbReference type="Rhea" id="RHEA-COMP:20101"/>
        <dbReference type="ChEBI" id="CHEBI:15378"/>
        <dbReference type="ChEBI" id="CHEBI:30616"/>
        <dbReference type="ChEBI" id="CHEBI:46858"/>
        <dbReference type="ChEBI" id="CHEBI:61978"/>
        <dbReference type="ChEBI" id="CHEBI:456216"/>
        <dbReference type="EC" id="2.7.10.1"/>
    </reaction>
</comment>
<sequence>MNETTELNIGEKLELICEFDGLPKPIVTWYKNDEPIFPSDHRPIITDNNGYKKALLKFNSTEEQDEGTYKCVGKNRLHSDSKQTALSFKNKKSSGVYIIIIVCLMIVLSIAIVIICWKDSRKRKLEFKLKELGLAYFEKGQIENLNSELGIEDQAELLPYDRKWEFPITNLKLGKQLGAGAFGVVCKGQAKGIKPEEEITTVAVKMVKRNAEDSCMRALVSELKIMAHLGKHLNVLNLLGACTKNVTKKELLVIVEYCKYGNIHNYLYRNRKDFINQIDPVTGNLDWNIGIEKLERTLSIASSKSCSQMKYAEHFYLRKDSNRSLLTNNDKRNDNLSCTGAQTDTAEVNMSPKVEDDTGDDYVVTSSAGSSIHLEWRTNYKPDYKGSVGPICTEDLIIWAFQVARGMEYLTSRKVLHGDLAARNILLTYDNVVKICDFGLAKNIYHNDQYKMKSNCPLPIKWMAIEAIRDRVFSTQSDVWAFGIVLWELFSLARMPYPGMQADERLYARLVEGYRMESPEYATQEIYKVMLDCWSLNPLDRPSFTELHQKIGCMLEEGIKKHYLDLNNPYLQINSENLQNCSEDYLSMLSSPDFSNLSSPNHYINELNRTPGYLSMNSVGLATPKKSEGDIFTFDNNRIERNKSNEGSPAELAPILETNAKSLEESEEVS</sequence>
<dbReference type="InterPro" id="IPR000719">
    <property type="entry name" value="Prot_kinase_dom"/>
</dbReference>
<dbReference type="SMART" id="SM00409">
    <property type="entry name" value="IG"/>
    <property type="match status" value="1"/>
</dbReference>
<keyword evidence="11 14" id="KW-0547">Nucleotide-binding</keyword>
<organism evidence="19 20">
    <name type="scientific">Henosepilachna vigintioctopunctata</name>
    <dbReference type="NCBI Taxonomy" id="420089"/>
    <lineage>
        <taxon>Eukaryota</taxon>
        <taxon>Metazoa</taxon>
        <taxon>Ecdysozoa</taxon>
        <taxon>Arthropoda</taxon>
        <taxon>Hexapoda</taxon>
        <taxon>Insecta</taxon>
        <taxon>Pterygota</taxon>
        <taxon>Neoptera</taxon>
        <taxon>Endopterygota</taxon>
        <taxon>Coleoptera</taxon>
        <taxon>Polyphaga</taxon>
        <taxon>Cucujiformia</taxon>
        <taxon>Coccinelloidea</taxon>
        <taxon>Coccinellidae</taxon>
        <taxon>Epilachninae</taxon>
        <taxon>Epilachnini</taxon>
        <taxon>Henosepilachna</taxon>
    </lineage>
</organism>
<evidence type="ECO:0000256" key="3">
    <source>
        <dbReference type="ARBA" id="ARBA00022989"/>
    </source>
</evidence>
<comment type="caution">
    <text evidence="19">The sequence shown here is derived from an EMBL/GenBank/DDBJ whole genome shotgun (WGS) entry which is preliminary data.</text>
</comment>
<keyword evidence="8" id="KW-0393">Immunoglobulin domain</keyword>
<dbReference type="SUPFAM" id="SSF56112">
    <property type="entry name" value="Protein kinase-like (PK-like)"/>
    <property type="match status" value="1"/>
</dbReference>
<feature type="binding site" evidence="11">
    <location>
        <position position="423"/>
    </location>
    <ligand>
        <name>ATP</name>
        <dbReference type="ChEBI" id="CHEBI:30616"/>
    </ligand>
</feature>
<evidence type="ECO:0000256" key="9">
    <source>
        <dbReference type="ARBA" id="ARBA00051243"/>
    </source>
</evidence>
<dbReference type="InterPro" id="IPR013098">
    <property type="entry name" value="Ig_I-set"/>
</dbReference>
<dbReference type="PANTHER" id="PTHR24416:SF600">
    <property type="entry name" value="PDGF- AND VEGF-RECEPTOR RELATED, ISOFORM J"/>
    <property type="match status" value="1"/>
</dbReference>
<evidence type="ECO:0000256" key="14">
    <source>
        <dbReference type="PROSITE-ProRule" id="PRU10141"/>
    </source>
</evidence>
<evidence type="ECO:0000256" key="6">
    <source>
        <dbReference type="ARBA" id="ARBA00023170"/>
    </source>
</evidence>
<dbReference type="FunFam" id="1.10.510.10:FF:000373">
    <property type="entry name" value="Receptor protein-tyrosine kinase"/>
    <property type="match status" value="1"/>
</dbReference>
<dbReference type="Proteomes" id="UP001431783">
    <property type="component" value="Unassembled WGS sequence"/>
</dbReference>
<evidence type="ECO:0000256" key="7">
    <source>
        <dbReference type="ARBA" id="ARBA00023180"/>
    </source>
</evidence>
<feature type="active site" description="Proton acceptor" evidence="10">
    <location>
        <position position="419"/>
    </location>
</feature>
<keyword evidence="11 14" id="KW-0067">ATP-binding</keyword>
<dbReference type="PANTHER" id="PTHR24416">
    <property type="entry name" value="TYROSINE-PROTEIN KINASE RECEPTOR"/>
    <property type="match status" value="1"/>
</dbReference>
<feature type="binding site" evidence="12">
    <location>
        <position position="424"/>
    </location>
    <ligand>
        <name>Mg(2+)</name>
        <dbReference type="ChEBI" id="CHEBI:18420"/>
    </ligand>
</feature>
<dbReference type="CDD" id="cd00096">
    <property type="entry name" value="Ig"/>
    <property type="match status" value="1"/>
</dbReference>
<dbReference type="InterPro" id="IPR001245">
    <property type="entry name" value="Ser-Thr/Tyr_kinase_cat_dom"/>
</dbReference>
<name>A0AAW1V2Q4_9CUCU</name>
<keyword evidence="12" id="KW-0479">Metal-binding</keyword>
<dbReference type="GO" id="GO:0004714">
    <property type="term" value="F:transmembrane receptor protein tyrosine kinase activity"/>
    <property type="evidence" value="ECO:0007669"/>
    <property type="project" value="UniProtKB-EC"/>
</dbReference>
<dbReference type="Pfam" id="PF07714">
    <property type="entry name" value="PK_Tyr_Ser-Thr"/>
    <property type="match status" value="1"/>
</dbReference>
<dbReference type="InterPro" id="IPR013783">
    <property type="entry name" value="Ig-like_fold"/>
</dbReference>
<evidence type="ECO:0000313" key="19">
    <source>
        <dbReference type="EMBL" id="KAK9888940.1"/>
    </source>
</evidence>
<keyword evidence="4 16" id="KW-0472">Membrane</keyword>
<dbReference type="Gene3D" id="1.10.510.10">
    <property type="entry name" value="Transferase(Phosphotransferase) domain 1"/>
    <property type="match status" value="1"/>
</dbReference>
<dbReference type="InterPro" id="IPR017441">
    <property type="entry name" value="Protein_kinase_ATP_BS"/>
</dbReference>
<accession>A0AAW1V2Q4</accession>
<dbReference type="Pfam" id="PF07679">
    <property type="entry name" value="I-set"/>
    <property type="match status" value="1"/>
</dbReference>
<dbReference type="InterPro" id="IPR008266">
    <property type="entry name" value="Tyr_kinase_AS"/>
</dbReference>
<evidence type="ECO:0000313" key="20">
    <source>
        <dbReference type="Proteomes" id="UP001431783"/>
    </source>
</evidence>
<keyword evidence="6" id="KW-0675">Receptor</keyword>
<evidence type="ECO:0000256" key="13">
    <source>
        <dbReference type="PIRSR" id="PIRSR000615-4"/>
    </source>
</evidence>
<dbReference type="Gene3D" id="2.60.40.10">
    <property type="entry name" value="Immunoglobulins"/>
    <property type="match status" value="1"/>
</dbReference>
<dbReference type="GO" id="GO:0007169">
    <property type="term" value="P:cell surface receptor protein tyrosine kinase signaling pathway"/>
    <property type="evidence" value="ECO:0007669"/>
    <property type="project" value="TreeGrafter"/>
</dbReference>